<keyword evidence="1" id="KW-0812">Transmembrane</keyword>
<evidence type="ECO:0000313" key="2">
    <source>
        <dbReference type="EMBL" id="MFB9681693.1"/>
    </source>
</evidence>
<evidence type="ECO:0000313" key="3">
    <source>
        <dbReference type="Proteomes" id="UP001589610"/>
    </source>
</evidence>
<protein>
    <submittedName>
        <fullName evidence="2">Uncharacterized protein</fullName>
    </submittedName>
</protein>
<sequence>MDKMIRSTLWSRVSLILAVMCAVIAVYLLVLMYQNWGGGALVLSLLLLSR</sequence>
<dbReference type="RefSeq" id="WP_344748989.1">
    <property type="nucleotide sequence ID" value="NZ_BAAAWW010000177.1"/>
</dbReference>
<dbReference type="Proteomes" id="UP001589610">
    <property type="component" value="Unassembled WGS sequence"/>
</dbReference>
<organism evidence="2 3">
    <name type="scientific">Streptosporangium vulgare</name>
    <dbReference type="NCBI Taxonomy" id="46190"/>
    <lineage>
        <taxon>Bacteria</taxon>
        <taxon>Bacillati</taxon>
        <taxon>Actinomycetota</taxon>
        <taxon>Actinomycetes</taxon>
        <taxon>Streptosporangiales</taxon>
        <taxon>Streptosporangiaceae</taxon>
        <taxon>Streptosporangium</taxon>
    </lineage>
</organism>
<proteinExistence type="predicted"/>
<comment type="caution">
    <text evidence="2">The sequence shown here is derived from an EMBL/GenBank/DDBJ whole genome shotgun (WGS) entry which is preliminary data.</text>
</comment>
<keyword evidence="3" id="KW-1185">Reference proteome</keyword>
<name>A0ABV5TVS8_9ACTN</name>
<keyword evidence="1" id="KW-0472">Membrane</keyword>
<feature type="transmembrane region" description="Helical" evidence="1">
    <location>
        <begin position="12"/>
        <end position="33"/>
    </location>
</feature>
<evidence type="ECO:0000256" key="1">
    <source>
        <dbReference type="SAM" id="Phobius"/>
    </source>
</evidence>
<dbReference type="EMBL" id="JBHMBS010000037">
    <property type="protein sequence ID" value="MFB9681693.1"/>
    <property type="molecule type" value="Genomic_DNA"/>
</dbReference>
<reference evidence="2 3" key="1">
    <citation type="submission" date="2024-09" db="EMBL/GenBank/DDBJ databases">
        <authorList>
            <person name="Sun Q."/>
            <person name="Mori K."/>
        </authorList>
    </citation>
    <scope>NUCLEOTIDE SEQUENCE [LARGE SCALE GENOMIC DNA]</scope>
    <source>
        <strain evidence="2 3">JCM 3028</strain>
    </source>
</reference>
<accession>A0ABV5TVS8</accession>
<gene>
    <name evidence="2" type="ORF">ACFFRH_39970</name>
</gene>
<keyword evidence="1" id="KW-1133">Transmembrane helix</keyword>